<dbReference type="CDD" id="cd05381">
    <property type="entry name" value="CAP_PR-1"/>
    <property type="match status" value="1"/>
</dbReference>
<dbReference type="InterPro" id="IPR014044">
    <property type="entry name" value="CAP_dom"/>
</dbReference>
<dbReference type="GO" id="GO:0005576">
    <property type="term" value="C:extracellular region"/>
    <property type="evidence" value="ECO:0007669"/>
    <property type="project" value="InterPro"/>
</dbReference>
<dbReference type="EMBL" id="PNBA02000008">
    <property type="protein sequence ID" value="KAG6414941.1"/>
    <property type="molecule type" value="Genomic_DNA"/>
</dbReference>
<dbReference type="SMART" id="SM00198">
    <property type="entry name" value="SCP"/>
    <property type="match status" value="1"/>
</dbReference>
<dbReference type="InterPro" id="IPR029063">
    <property type="entry name" value="SAM-dependent_MTases_sf"/>
</dbReference>
<protein>
    <recommendedName>
        <fullName evidence="3">SCP domain-containing protein</fullName>
    </recommendedName>
</protein>
<dbReference type="Proteomes" id="UP000298416">
    <property type="component" value="Unassembled WGS sequence"/>
</dbReference>
<feature type="domain" description="SCP" evidence="3">
    <location>
        <begin position="230"/>
        <end position="362"/>
    </location>
</feature>
<dbReference type="InterPro" id="IPR044689">
    <property type="entry name" value="CGR2/3"/>
</dbReference>
<dbReference type="Pfam" id="PF00188">
    <property type="entry name" value="CAP"/>
    <property type="match status" value="1"/>
</dbReference>
<dbReference type="Gene3D" id="3.40.50.150">
    <property type="entry name" value="Vaccinia Virus protein VP39"/>
    <property type="match status" value="1"/>
</dbReference>
<organism evidence="4">
    <name type="scientific">Salvia splendens</name>
    <name type="common">Scarlet sage</name>
    <dbReference type="NCBI Taxonomy" id="180675"/>
    <lineage>
        <taxon>Eukaryota</taxon>
        <taxon>Viridiplantae</taxon>
        <taxon>Streptophyta</taxon>
        <taxon>Embryophyta</taxon>
        <taxon>Tracheophyta</taxon>
        <taxon>Spermatophyta</taxon>
        <taxon>Magnoliopsida</taxon>
        <taxon>eudicotyledons</taxon>
        <taxon>Gunneridae</taxon>
        <taxon>Pentapetalae</taxon>
        <taxon>asterids</taxon>
        <taxon>lamiids</taxon>
        <taxon>Lamiales</taxon>
        <taxon>Lamiaceae</taxon>
        <taxon>Nepetoideae</taxon>
        <taxon>Mentheae</taxon>
        <taxon>Salviinae</taxon>
        <taxon>Salvia</taxon>
        <taxon>Salvia subgen. Calosphace</taxon>
        <taxon>core Calosphace</taxon>
    </lineage>
</organism>
<dbReference type="SUPFAM" id="SSF55797">
    <property type="entry name" value="PR-1-like"/>
    <property type="match status" value="1"/>
</dbReference>
<keyword evidence="5" id="KW-1185">Reference proteome</keyword>
<dbReference type="GO" id="GO:0045488">
    <property type="term" value="P:pectin metabolic process"/>
    <property type="evidence" value="ECO:0007669"/>
    <property type="project" value="InterPro"/>
</dbReference>
<dbReference type="AlphaFoldDB" id="A0A8X8ZSC2"/>
<dbReference type="PRINTS" id="PR00837">
    <property type="entry name" value="V5TPXLIKE"/>
</dbReference>
<dbReference type="GO" id="GO:0008168">
    <property type="term" value="F:methyltransferase activity"/>
    <property type="evidence" value="ECO:0007669"/>
    <property type="project" value="InterPro"/>
</dbReference>
<evidence type="ECO:0000313" key="5">
    <source>
        <dbReference type="Proteomes" id="UP000298416"/>
    </source>
</evidence>
<proteinExistence type="predicted"/>
<dbReference type="InterPro" id="IPR035940">
    <property type="entry name" value="CAP_sf"/>
</dbReference>
<evidence type="ECO:0000256" key="2">
    <source>
        <dbReference type="SAM" id="Phobius"/>
    </source>
</evidence>
<comment type="caution">
    <text evidence="4">The sequence shown here is derived from an EMBL/GenBank/DDBJ whole genome shotgun (WGS) entry which is preliminary data.</text>
</comment>
<evidence type="ECO:0000256" key="1">
    <source>
        <dbReference type="ARBA" id="ARBA00023265"/>
    </source>
</evidence>
<dbReference type="PROSITE" id="PS01010">
    <property type="entry name" value="CRISP_2"/>
    <property type="match status" value="1"/>
</dbReference>
<keyword evidence="1" id="KW-0611">Plant defense</keyword>
<name>A0A8X8ZSC2_SALSN</name>
<dbReference type="InterPro" id="IPR018244">
    <property type="entry name" value="Allrgn_V5/Tpx1_CS"/>
</dbReference>
<keyword evidence="2" id="KW-0812">Transmembrane</keyword>
<evidence type="ECO:0000313" key="4">
    <source>
        <dbReference type="EMBL" id="KAG6414941.1"/>
    </source>
</evidence>
<gene>
    <name evidence="4" type="ORF">SASPL_122320</name>
</gene>
<keyword evidence="2" id="KW-0472">Membrane</keyword>
<keyword evidence="1" id="KW-0568">Pathogenesis-related protein</keyword>
<dbReference type="PANTHER" id="PTHR34208:SF5">
    <property type="entry name" value="OS01G0144000 PROTEIN"/>
    <property type="match status" value="1"/>
</dbReference>
<dbReference type="FunFam" id="3.40.33.10:FF:000004">
    <property type="entry name" value="CAP, cysteine-rich secretory protein, antigen 5"/>
    <property type="match status" value="1"/>
</dbReference>
<keyword evidence="2" id="KW-1133">Transmembrane helix</keyword>
<evidence type="ECO:0000259" key="3">
    <source>
        <dbReference type="SMART" id="SM00198"/>
    </source>
</evidence>
<feature type="transmembrane region" description="Helical" evidence="2">
    <location>
        <begin position="32"/>
        <end position="50"/>
    </location>
</feature>
<dbReference type="PANTHER" id="PTHR34208">
    <property type="entry name" value="S-ADENOSYL-L-METHIONINE-DEPENDENT METHYLTRANSFERASE-RELATED"/>
    <property type="match status" value="1"/>
</dbReference>
<reference evidence="4" key="2">
    <citation type="submission" date="2020-08" db="EMBL/GenBank/DDBJ databases">
        <title>Plant Genome Project.</title>
        <authorList>
            <person name="Zhang R.-G."/>
        </authorList>
    </citation>
    <scope>NUCLEOTIDE SEQUENCE</scope>
    <source>
        <strain evidence="4">Huo1</strain>
        <tissue evidence="4">Leaf</tissue>
    </source>
</reference>
<sequence length="366" mass="40876">MSRRPNAARRIGDGGSIPFVGALHSKAQTSPLLSIGIFVVGALLVVGYLYHGSGSRSVDITSLSRLEVDDADASCKSLVRKGIVLVADIKFPLPYRPKTFSLVIVSDALEYLSPKYLNKTVPQLARVASDGLVILSGYPGQQRAKVSELSKWGRPCDTYVTNVVNYDSVDLVNGEAAELNLVDKPLTFHTLPYLSHEREREREMSKVIVSLFVMMMALSHHIHANKGRHYRPKDYLRAHNKARERVGVGPLVWNETLAEYAMAYAQVRSQDCEMHHSEGPYGENLAAGSWQVSAKEAVRMWVDEKHLYDVKANCCRGEWSSCLHYTQVVWRGTHSVGCAHIPCPEDWTFVICNYDPPGNYIGERPF</sequence>
<dbReference type="InterPro" id="IPR001283">
    <property type="entry name" value="CRISP-related"/>
</dbReference>
<reference evidence="4" key="1">
    <citation type="submission" date="2018-01" db="EMBL/GenBank/DDBJ databases">
        <authorList>
            <person name="Mao J.F."/>
        </authorList>
    </citation>
    <scope>NUCLEOTIDE SEQUENCE</scope>
    <source>
        <strain evidence="4">Huo1</strain>
        <tissue evidence="4">Leaf</tissue>
    </source>
</reference>
<accession>A0A8X8ZSC2</accession>
<dbReference type="Gene3D" id="3.40.33.10">
    <property type="entry name" value="CAP"/>
    <property type="match status" value="1"/>
</dbReference>